<evidence type="ECO:0000313" key="2">
    <source>
        <dbReference type="Proteomes" id="UP000002385"/>
    </source>
</evidence>
<dbReference type="Proteomes" id="UP000002385">
    <property type="component" value="Chromosome"/>
</dbReference>
<organism evidence="1 2">
    <name type="scientific">Methylorubrum extorquens (strain CM4 / NCIMB 13688)</name>
    <name type="common">Methylobacterium extorquens</name>
    <dbReference type="NCBI Taxonomy" id="440085"/>
    <lineage>
        <taxon>Bacteria</taxon>
        <taxon>Pseudomonadati</taxon>
        <taxon>Pseudomonadota</taxon>
        <taxon>Alphaproteobacteria</taxon>
        <taxon>Hyphomicrobiales</taxon>
        <taxon>Methylobacteriaceae</taxon>
        <taxon>Methylorubrum</taxon>
    </lineage>
</organism>
<dbReference type="HOGENOM" id="CLU_2807475_0_0_5"/>
<dbReference type="AlphaFoldDB" id="B7L1D7"/>
<sequence length="67" mass="7821">MQRGSGSESTSVRDPWHHGEAIHAFLRKTGYDYTRFNYLREWQASCLMGAKCSNKNITKSSFYDVWL</sequence>
<reference evidence="1 2" key="2">
    <citation type="journal article" date="2012" name="J. Bacteriol.">
        <title>Complete genome sequences of six strains of the genus Methylobacterium.</title>
        <authorList>
            <person name="Marx C.J."/>
            <person name="Bringel F."/>
            <person name="Chistoserdova L."/>
            <person name="Moulin L."/>
            <person name="Farhan Ul Haque M."/>
            <person name="Fleischman D.E."/>
            <person name="Gruffaz C."/>
            <person name="Jourand P."/>
            <person name="Knief C."/>
            <person name="Lee M.C."/>
            <person name="Muller E.E."/>
            <person name="Nadalig T."/>
            <person name="Peyraud R."/>
            <person name="Roselli S."/>
            <person name="Russ L."/>
            <person name="Goodwin L.A."/>
            <person name="Ivanova N."/>
            <person name="Kyrpides N."/>
            <person name="Lajus A."/>
            <person name="Land M.L."/>
            <person name="Medigue C."/>
            <person name="Mikhailova N."/>
            <person name="Nolan M."/>
            <person name="Woyke T."/>
            <person name="Stolyar S."/>
            <person name="Vorholt J.A."/>
            <person name="Vuilleumier S."/>
        </authorList>
    </citation>
    <scope>NUCLEOTIDE SEQUENCE [LARGE SCALE GENOMIC DNA]</scope>
    <source>
        <strain evidence="2">CM4 / NCIMB 13688</strain>
    </source>
</reference>
<accession>B7L1D7</accession>
<gene>
    <name evidence="1" type="ordered locus">Mchl_0075</name>
</gene>
<name>B7L1D7_METC4</name>
<proteinExistence type="predicted"/>
<dbReference type="EMBL" id="CP001298">
    <property type="protein sequence ID" value="ACK81031.1"/>
    <property type="molecule type" value="Genomic_DNA"/>
</dbReference>
<reference evidence="2" key="1">
    <citation type="submission" date="2008-12" db="EMBL/GenBank/DDBJ databases">
        <title>Complete sequence of chromosome of Methylobacterium chloromethanicum CM4.</title>
        <authorList>
            <consortium name="US DOE Joint Genome Institute"/>
            <person name="Lucas S."/>
            <person name="Copeland A."/>
            <person name="Lapidus A."/>
            <person name="Glavina del Rio T."/>
            <person name="Dalin E."/>
            <person name="Tice H."/>
            <person name="Bruce D."/>
            <person name="Goodwin L."/>
            <person name="Pitluck S."/>
            <person name="Chertkov O."/>
            <person name="Brettin T."/>
            <person name="Detter J.C."/>
            <person name="Han C."/>
            <person name="Larimer F."/>
            <person name="Land M."/>
            <person name="Hauser L."/>
            <person name="Kyrpides N."/>
            <person name="Mikhailova N."/>
            <person name="Marx C."/>
            <person name="Richardson P."/>
        </authorList>
    </citation>
    <scope>NUCLEOTIDE SEQUENCE [LARGE SCALE GENOMIC DNA]</scope>
    <source>
        <strain evidence="2">CM4 / NCIMB 13688</strain>
    </source>
</reference>
<protein>
    <submittedName>
        <fullName evidence="1">Uncharacterized protein</fullName>
    </submittedName>
</protein>
<dbReference type="KEGG" id="mch:Mchl_0075"/>
<evidence type="ECO:0000313" key="1">
    <source>
        <dbReference type="EMBL" id="ACK81031.1"/>
    </source>
</evidence>